<keyword evidence="5 13" id="KW-0560">Oxidoreductase</keyword>
<dbReference type="InterPro" id="IPR012999">
    <property type="entry name" value="Pyr_OxRdtase_I_AS"/>
</dbReference>
<dbReference type="GO" id="GO:0005737">
    <property type="term" value="C:cytoplasm"/>
    <property type="evidence" value="ECO:0007669"/>
    <property type="project" value="UniProtKB-ARBA"/>
</dbReference>
<dbReference type="InterPro" id="IPR004099">
    <property type="entry name" value="Pyr_nucl-diS_OxRdtase_dimer"/>
</dbReference>
<dbReference type="Pfam" id="PF07992">
    <property type="entry name" value="Pyr_redox_2"/>
    <property type="match status" value="1"/>
</dbReference>
<dbReference type="InterPro" id="IPR023753">
    <property type="entry name" value="FAD/NAD-binding_dom"/>
</dbReference>
<feature type="active site" description="Proton acceptor" evidence="10">
    <location>
        <position position="448"/>
    </location>
</feature>
<feature type="domain" description="Pyridine nucleotide-disulphide oxidoreductase dimerisation" evidence="14">
    <location>
        <begin position="350"/>
        <end position="458"/>
    </location>
</feature>
<evidence type="ECO:0000256" key="12">
    <source>
        <dbReference type="PIRSR" id="PIRSR000350-4"/>
    </source>
</evidence>
<dbReference type="Proteomes" id="UP000009374">
    <property type="component" value="Unassembled WGS sequence"/>
</dbReference>
<evidence type="ECO:0000256" key="9">
    <source>
        <dbReference type="ARBA" id="ARBA00049187"/>
    </source>
</evidence>
<dbReference type="Pfam" id="PF02852">
    <property type="entry name" value="Pyr_redox_dim"/>
    <property type="match status" value="1"/>
</dbReference>
<dbReference type="InterPro" id="IPR001100">
    <property type="entry name" value="Pyr_nuc-diS_OxRdtase"/>
</dbReference>
<dbReference type="GO" id="GO:0006103">
    <property type="term" value="P:2-oxoglutarate metabolic process"/>
    <property type="evidence" value="ECO:0007669"/>
    <property type="project" value="TreeGrafter"/>
</dbReference>
<feature type="binding site" evidence="11">
    <location>
        <begin position="143"/>
        <end position="145"/>
    </location>
    <ligand>
        <name>FAD</name>
        <dbReference type="ChEBI" id="CHEBI:57692"/>
    </ligand>
</feature>
<dbReference type="PIRSF" id="PIRSF000350">
    <property type="entry name" value="Mercury_reductase_MerA"/>
    <property type="match status" value="1"/>
</dbReference>
<dbReference type="PANTHER" id="PTHR22912:SF151">
    <property type="entry name" value="DIHYDROLIPOYL DEHYDROGENASE, MITOCHONDRIAL"/>
    <property type="match status" value="1"/>
</dbReference>
<keyword evidence="7" id="KW-1015">Disulfide bond</keyword>
<name>C6HVI0_9BACT</name>
<feature type="binding site" evidence="11">
    <location>
        <position position="274"/>
    </location>
    <ligand>
        <name>NAD(+)</name>
        <dbReference type="ChEBI" id="CHEBI:57540"/>
    </ligand>
</feature>
<dbReference type="NCBIfam" id="TIGR01350">
    <property type="entry name" value="lipoamide_DH"/>
    <property type="match status" value="1"/>
</dbReference>
<evidence type="ECO:0000259" key="14">
    <source>
        <dbReference type="Pfam" id="PF02852"/>
    </source>
</evidence>
<dbReference type="InterPro" id="IPR036188">
    <property type="entry name" value="FAD/NAD-bd_sf"/>
</dbReference>
<proteinExistence type="inferred from homology"/>
<evidence type="ECO:0000313" key="17">
    <source>
        <dbReference type="Proteomes" id="UP000009374"/>
    </source>
</evidence>
<comment type="cofactor">
    <cofactor evidence="11 13">
        <name>FAD</name>
        <dbReference type="ChEBI" id="CHEBI:57692"/>
    </cofactor>
    <text evidence="11 13">Binds 1 FAD per subunit.</text>
</comment>
<dbReference type="EMBL" id="GG693863">
    <property type="protein sequence ID" value="EES53398.1"/>
    <property type="molecule type" value="Genomic_DNA"/>
</dbReference>
<dbReference type="SUPFAM" id="SSF55424">
    <property type="entry name" value="FAD/NAD-linked reductases, dimerisation (C-terminal) domain"/>
    <property type="match status" value="1"/>
</dbReference>
<comment type="catalytic activity">
    <reaction evidence="9 13">
        <text>N(6)-[(R)-dihydrolipoyl]-L-lysyl-[protein] + NAD(+) = N(6)-[(R)-lipoyl]-L-lysyl-[protein] + NADH + H(+)</text>
        <dbReference type="Rhea" id="RHEA:15045"/>
        <dbReference type="Rhea" id="RHEA-COMP:10474"/>
        <dbReference type="Rhea" id="RHEA-COMP:10475"/>
        <dbReference type="ChEBI" id="CHEBI:15378"/>
        <dbReference type="ChEBI" id="CHEBI:57540"/>
        <dbReference type="ChEBI" id="CHEBI:57945"/>
        <dbReference type="ChEBI" id="CHEBI:83099"/>
        <dbReference type="ChEBI" id="CHEBI:83100"/>
        <dbReference type="EC" id="1.8.1.4"/>
    </reaction>
</comment>
<feature type="binding site" evidence="11">
    <location>
        <position position="116"/>
    </location>
    <ligand>
        <name>FAD</name>
        <dbReference type="ChEBI" id="CHEBI:57692"/>
    </ligand>
</feature>
<evidence type="ECO:0000256" key="7">
    <source>
        <dbReference type="ARBA" id="ARBA00023157"/>
    </source>
</evidence>
<keyword evidence="17" id="KW-1185">Reference proteome</keyword>
<dbReference type="InterPro" id="IPR006258">
    <property type="entry name" value="Lipoamide_DH"/>
</dbReference>
<keyword evidence="6 11" id="KW-0520">NAD</keyword>
<evidence type="ECO:0000256" key="2">
    <source>
        <dbReference type="ARBA" id="ARBA00012608"/>
    </source>
</evidence>
<dbReference type="GO" id="GO:0004148">
    <property type="term" value="F:dihydrolipoyl dehydrogenase (NADH) activity"/>
    <property type="evidence" value="ECO:0007669"/>
    <property type="project" value="UniProtKB-EC"/>
</dbReference>
<gene>
    <name evidence="16" type="ORF">UBAL3_79160026</name>
</gene>
<sequence length="479" mass="51183">MEKSEEWDLVVIGAGSAGYVGAIRASEIGMRVLVLDPGELGGTCLHQGCIPTKILLETGAHLRTGDEGQEMGIAYSRPTLDSVRLNSFRKTTVDRLFRGIGFLFKKHGVTYRKSRGRLDGPGHVLEEGDSPVRHRARNVLLATGSKPRSLPSLPFDETIVLSSTELLRRETFEGRFAIVGGGAIGCEFAEILSAFGCETTLLERESRLLPTEDPELGVALEKELSQKSVSIRTGVEDLSLVRHRGEMQGKASLSGRVGNDAFSLSVDAVLVAVGRAPMADNLGLDSVGLSPGPGGFLDVDPQGKTKVPGIYAAGDLVGGLLLAHKASRQAVIAVEAMAGRAPSSYDPMLIPRVVYTHPEVVSIGLTREEAEKKGYAPREGKFPLLANGRSLSMGQRRGFIKVVVEERTKRVLGMHGIGPHLSEMMAGMALAMGLPDGLFRLSETVFPHPTVSEALHEAVLDGLFAIEPSSHPSSEKRGG</sequence>
<dbReference type="InterPro" id="IPR016156">
    <property type="entry name" value="FAD/NAD-linked_Rdtase_dimer_sf"/>
</dbReference>
<dbReference type="EC" id="1.8.1.4" evidence="2 13"/>
<dbReference type="PRINTS" id="PR00411">
    <property type="entry name" value="PNDRDTASEI"/>
</dbReference>
<evidence type="ECO:0000256" key="4">
    <source>
        <dbReference type="ARBA" id="ARBA00022827"/>
    </source>
</evidence>
<evidence type="ECO:0000256" key="13">
    <source>
        <dbReference type="RuleBase" id="RU003692"/>
    </source>
</evidence>
<dbReference type="Gene3D" id="3.50.50.60">
    <property type="entry name" value="FAD/NAD(P)-binding domain"/>
    <property type="match status" value="2"/>
</dbReference>
<keyword evidence="11" id="KW-0547">Nucleotide-binding</keyword>
<evidence type="ECO:0000259" key="15">
    <source>
        <dbReference type="Pfam" id="PF07992"/>
    </source>
</evidence>
<feature type="binding site" evidence="11">
    <location>
        <position position="203"/>
    </location>
    <ligand>
        <name>NAD(+)</name>
        <dbReference type="ChEBI" id="CHEBI:57540"/>
    </ligand>
</feature>
<feature type="binding site" evidence="11">
    <location>
        <position position="53"/>
    </location>
    <ligand>
        <name>FAD</name>
        <dbReference type="ChEBI" id="CHEBI:57692"/>
    </ligand>
</feature>
<evidence type="ECO:0000256" key="10">
    <source>
        <dbReference type="PIRSR" id="PIRSR000350-2"/>
    </source>
</evidence>
<dbReference type="InterPro" id="IPR050151">
    <property type="entry name" value="Class-I_Pyr_Nuc-Dis_Oxidored"/>
</dbReference>
<dbReference type="PANTHER" id="PTHR22912">
    <property type="entry name" value="DISULFIDE OXIDOREDUCTASE"/>
    <property type="match status" value="1"/>
</dbReference>
<feature type="domain" description="FAD/NAD(P)-binding" evidence="15">
    <location>
        <begin position="8"/>
        <end position="330"/>
    </location>
</feature>
<reference evidence="16 17" key="1">
    <citation type="journal article" date="2009" name="Appl. Environ. Microbiol.">
        <title>Community genomic and proteomic analyses of chemoautotrophic iron-oxidizing "Leptospirillum rubarum" (Group II) and "Leptospirillum ferrodiazotrophum" (Group III) bacteria in acid mine drainage biofilms.</title>
        <authorList>
            <person name="Goltsman D.S."/>
            <person name="Denef V.J."/>
            <person name="Singer S.W."/>
            <person name="VerBerkmoes N.C."/>
            <person name="Lefsrud M."/>
            <person name="Mueller R.S."/>
            <person name="Dick G.J."/>
            <person name="Sun C.L."/>
            <person name="Wheeler K.E."/>
            <person name="Zemla A."/>
            <person name="Baker B.J."/>
            <person name="Hauser L."/>
            <person name="Land M."/>
            <person name="Shah M.B."/>
            <person name="Thelen M.P."/>
            <person name="Hettich R.L."/>
            <person name="Banfield J.F."/>
        </authorList>
    </citation>
    <scope>NUCLEOTIDE SEQUENCE [LARGE SCALE GENOMIC DNA]</scope>
</reference>
<dbReference type="FunFam" id="3.30.390.30:FF:000001">
    <property type="entry name" value="Dihydrolipoyl dehydrogenase"/>
    <property type="match status" value="1"/>
</dbReference>
<evidence type="ECO:0000256" key="1">
    <source>
        <dbReference type="ARBA" id="ARBA00007532"/>
    </source>
</evidence>
<evidence type="ECO:0000256" key="5">
    <source>
        <dbReference type="ARBA" id="ARBA00023002"/>
    </source>
</evidence>
<feature type="binding site" evidence="11">
    <location>
        <position position="315"/>
    </location>
    <ligand>
        <name>FAD</name>
        <dbReference type="ChEBI" id="CHEBI:57692"/>
    </ligand>
</feature>
<keyword evidence="8 13" id="KW-0676">Redox-active center</keyword>
<evidence type="ECO:0000256" key="3">
    <source>
        <dbReference type="ARBA" id="ARBA00022630"/>
    </source>
</evidence>
<feature type="binding site" evidence="11">
    <location>
        <begin position="180"/>
        <end position="187"/>
    </location>
    <ligand>
        <name>NAD(+)</name>
        <dbReference type="ChEBI" id="CHEBI:57540"/>
    </ligand>
</feature>
<comment type="similarity">
    <text evidence="1 13">Belongs to the class-I pyridine nucleotide-disulfide oxidoreductase family.</text>
</comment>
<dbReference type="PROSITE" id="PS00076">
    <property type="entry name" value="PYRIDINE_REDOX_1"/>
    <property type="match status" value="1"/>
</dbReference>
<comment type="miscellaneous">
    <text evidence="13">The active site is a redox-active disulfide bond.</text>
</comment>
<evidence type="ECO:0000256" key="11">
    <source>
        <dbReference type="PIRSR" id="PIRSR000350-3"/>
    </source>
</evidence>
<dbReference type="GO" id="GO:0050660">
    <property type="term" value="F:flavin adenine dinucleotide binding"/>
    <property type="evidence" value="ECO:0007669"/>
    <property type="project" value="InterPro"/>
</dbReference>
<keyword evidence="4 11" id="KW-0274">FAD</keyword>
<evidence type="ECO:0000313" key="16">
    <source>
        <dbReference type="EMBL" id="EES53398.1"/>
    </source>
</evidence>
<evidence type="ECO:0000256" key="6">
    <source>
        <dbReference type="ARBA" id="ARBA00023027"/>
    </source>
</evidence>
<dbReference type="AlphaFoldDB" id="C6HVI0"/>
<dbReference type="Gene3D" id="3.30.390.30">
    <property type="match status" value="1"/>
</dbReference>
<accession>C6HVI0</accession>
<protein>
    <recommendedName>
        <fullName evidence="2 13">Dihydrolipoyl dehydrogenase</fullName>
        <ecNumber evidence="2 13">1.8.1.4</ecNumber>
    </recommendedName>
</protein>
<dbReference type="SUPFAM" id="SSF51905">
    <property type="entry name" value="FAD/NAD(P)-binding domain"/>
    <property type="match status" value="1"/>
</dbReference>
<evidence type="ECO:0000256" key="8">
    <source>
        <dbReference type="ARBA" id="ARBA00023284"/>
    </source>
</evidence>
<dbReference type="PRINTS" id="PR00368">
    <property type="entry name" value="FADPNR"/>
</dbReference>
<organism evidence="16 17">
    <name type="scientific">Leptospirillum ferrodiazotrophum</name>
    <dbReference type="NCBI Taxonomy" id="412449"/>
    <lineage>
        <taxon>Bacteria</taxon>
        <taxon>Pseudomonadati</taxon>
        <taxon>Nitrospirota</taxon>
        <taxon>Nitrospiria</taxon>
        <taxon>Nitrospirales</taxon>
        <taxon>Nitrospiraceae</taxon>
        <taxon>Leptospirillum</taxon>
    </lineage>
</organism>
<feature type="disulfide bond" description="Redox-active" evidence="12">
    <location>
        <begin position="44"/>
        <end position="49"/>
    </location>
</feature>
<keyword evidence="3 13" id="KW-0285">Flavoprotein</keyword>